<evidence type="ECO:0000313" key="5">
    <source>
        <dbReference type="Proteomes" id="UP000054350"/>
    </source>
</evidence>
<reference evidence="5" key="2">
    <citation type="submission" date="2009-11" db="EMBL/GenBank/DDBJ databases">
        <title>The Genome Sequence of Allomyces macrogynus strain ATCC 38327.</title>
        <authorList>
            <consortium name="The Broad Institute Genome Sequencing Platform"/>
            <person name="Russ C."/>
            <person name="Cuomo C."/>
            <person name="Shea T."/>
            <person name="Young S.K."/>
            <person name="Zeng Q."/>
            <person name="Koehrsen M."/>
            <person name="Haas B."/>
            <person name="Borodovsky M."/>
            <person name="Guigo R."/>
            <person name="Alvarado L."/>
            <person name="Berlin A."/>
            <person name="Borenstein D."/>
            <person name="Chen Z."/>
            <person name="Engels R."/>
            <person name="Freedman E."/>
            <person name="Gellesch M."/>
            <person name="Goldberg J."/>
            <person name="Griggs A."/>
            <person name="Gujja S."/>
            <person name="Heiman D."/>
            <person name="Hepburn T."/>
            <person name="Howarth C."/>
            <person name="Jen D."/>
            <person name="Larson L."/>
            <person name="Lewis B."/>
            <person name="Mehta T."/>
            <person name="Park D."/>
            <person name="Pearson M."/>
            <person name="Roberts A."/>
            <person name="Saif S."/>
            <person name="Shenoy N."/>
            <person name="Sisk P."/>
            <person name="Stolte C."/>
            <person name="Sykes S."/>
            <person name="Walk T."/>
            <person name="White J."/>
            <person name="Yandava C."/>
            <person name="Burger G."/>
            <person name="Gray M.W."/>
            <person name="Holland P.W.H."/>
            <person name="King N."/>
            <person name="Lang F.B.F."/>
            <person name="Roger A.J."/>
            <person name="Ruiz-Trillo I."/>
            <person name="Lander E."/>
            <person name="Nusbaum C."/>
        </authorList>
    </citation>
    <scope>NUCLEOTIDE SEQUENCE [LARGE SCALE GENOMIC DNA]</scope>
    <source>
        <strain evidence="5">ATCC 38327</strain>
    </source>
</reference>
<dbReference type="InterPro" id="IPR009053">
    <property type="entry name" value="Prefoldin"/>
</dbReference>
<dbReference type="OMA" id="QAKFKAC"/>
<dbReference type="GO" id="GO:0006457">
    <property type="term" value="P:protein folding"/>
    <property type="evidence" value="ECO:0007669"/>
    <property type="project" value="InterPro"/>
</dbReference>
<dbReference type="Proteomes" id="UP000054350">
    <property type="component" value="Unassembled WGS sequence"/>
</dbReference>
<dbReference type="PANTHER" id="PTHR12674">
    <property type="entry name" value="PREFOLDIN SUBUNIT 5"/>
    <property type="match status" value="1"/>
</dbReference>
<evidence type="ECO:0000256" key="1">
    <source>
        <dbReference type="ARBA" id="ARBA00010048"/>
    </source>
</evidence>
<dbReference type="InterPro" id="IPR004127">
    <property type="entry name" value="Prefoldin_subunit_alpha"/>
</dbReference>
<dbReference type="OrthoDB" id="10267474at2759"/>
<dbReference type="Pfam" id="PF02996">
    <property type="entry name" value="Prefoldin"/>
    <property type="match status" value="1"/>
</dbReference>
<keyword evidence="2" id="KW-0143">Chaperone</keyword>
<dbReference type="GO" id="GO:0005737">
    <property type="term" value="C:cytoplasm"/>
    <property type="evidence" value="ECO:0007669"/>
    <property type="project" value="TreeGrafter"/>
</dbReference>
<reference evidence="4 5" key="1">
    <citation type="submission" date="2009-11" db="EMBL/GenBank/DDBJ databases">
        <title>Annotation of Allomyces macrogynus ATCC 38327.</title>
        <authorList>
            <consortium name="The Broad Institute Genome Sequencing Platform"/>
            <person name="Russ C."/>
            <person name="Cuomo C."/>
            <person name="Burger G."/>
            <person name="Gray M.W."/>
            <person name="Holland P.W.H."/>
            <person name="King N."/>
            <person name="Lang F.B.F."/>
            <person name="Roger A.J."/>
            <person name="Ruiz-Trillo I."/>
            <person name="Young S.K."/>
            <person name="Zeng Q."/>
            <person name="Gargeya S."/>
            <person name="Fitzgerald M."/>
            <person name="Haas B."/>
            <person name="Abouelleil A."/>
            <person name="Alvarado L."/>
            <person name="Arachchi H.M."/>
            <person name="Berlin A."/>
            <person name="Chapman S.B."/>
            <person name="Gearin G."/>
            <person name="Goldberg J."/>
            <person name="Griggs A."/>
            <person name="Gujja S."/>
            <person name="Hansen M."/>
            <person name="Heiman D."/>
            <person name="Howarth C."/>
            <person name="Larimer J."/>
            <person name="Lui A."/>
            <person name="MacDonald P.J.P."/>
            <person name="McCowen C."/>
            <person name="Montmayeur A."/>
            <person name="Murphy C."/>
            <person name="Neiman D."/>
            <person name="Pearson M."/>
            <person name="Priest M."/>
            <person name="Roberts A."/>
            <person name="Saif S."/>
            <person name="Shea T."/>
            <person name="Sisk P."/>
            <person name="Stolte C."/>
            <person name="Sykes S."/>
            <person name="Wortman J."/>
            <person name="Nusbaum C."/>
            <person name="Birren B."/>
        </authorList>
    </citation>
    <scope>NUCLEOTIDE SEQUENCE [LARGE SCALE GENOMIC DNA]</scope>
    <source>
        <strain evidence="4 5">ATCC 38327</strain>
    </source>
</reference>
<dbReference type="SUPFAM" id="SSF46579">
    <property type="entry name" value="Prefoldin"/>
    <property type="match status" value="1"/>
</dbReference>
<dbReference type="CDD" id="cd23157">
    <property type="entry name" value="Prefoldin_5"/>
    <property type="match status" value="1"/>
</dbReference>
<dbReference type="InterPro" id="IPR011599">
    <property type="entry name" value="PFD_alpha_archaea"/>
</dbReference>
<keyword evidence="3" id="KW-0175">Coiled coil</keyword>
<dbReference type="GO" id="GO:1990114">
    <property type="term" value="P:RNA polymerase II core complex assembly"/>
    <property type="evidence" value="ECO:0007669"/>
    <property type="project" value="TreeGrafter"/>
</dbReference>
<keyword evidence="5" id="KW-1185">Reference proteome</keyword>
<dbReference type="GO" id="GO:1990113">
    <property type="term" value="P:RNA polymerase I assembly"/>
    <property type="evidence" value="ECO:0007669"/>
    <property type="project" value="TreeGrafter"/>
</dbReference>
<dbReference type="STRING" id="578462.A0A0L0SBK8"/>
<proteinExistence type="inferred from homology"/>
<accession>A0A0L0SBK8</accession>
<dbReference type="GO" id="GO:0051082">
    <property type="term" value="F:unfolded protein binding"/>
    <property type="evidence" value="ECO:0007669"/>
    <property type="project" value="InterPro"/>
</dbReference>
<organism evidence="4 5">
    <name type="scientific">Allomyces macrogynus (strain ATCC 38327)</name>
    <name type="common">Allomyces javanicus var. macrogynus</name>
    <dbReference type="NCBI Taxonomy" id="578462"/>
    <lineage>
        <taxon>Eukaryota</taxon>
        <taxon>Fungi</taxon>
        <taxon>Fungi incertae sedis</taxon>
        <taxon>Blastocladiomycota</taxon>
        <taxon>Blastocladiomycetes</taxon>
        <taxon>Blastocladiales</taxon>
        <taxon>Blastocladiaceae</taxon>
        <taxon>Allomyces</taxon>
    </lineage>
</organism>
<sequence>MSKSAQPQQQSIDLTTLPLPQLQAVRQQLDEEITHLTSSYTQLKQAQAKFSACIEALGAVTPDHQDRAILVPLTNSLYVPGKLNNTERVIVDVGTGYYVDKKVEDAKAFYKRKVEFLQGNLDTLQQTIIAKQNNMRVLVEVLQYKMMLARKEAAEQQATQAGSATGTVSA</sequence>
<comment type="similarity">
    <text evidence="1">Belongs to the prefoldin subunit alpha family.</text>
</comment>
<dbReference type="eggNOG" id="KOG3048">
    <property type="taxonomic scope" value="Eukaryota"/>
</dbReference>
<gene>
    <name evidence="4" type="ORF">AMAG_05278</name>
</gene>
<evidence type="ECO:0000256" key="3">
    <source>
        <dbReference type="SAM" id="Coils"/>
    </source>
</evidence>
<dbReference type="AlphaFoldDB" id="A0A0L0SBK8"/>
<evidence type="ECO:0000313" key="4">
    <source>
        <dbReference type="EMBL" id="KNE59822.1"/>
    </source>
</evidence>
<dbReference type="FunFam" id="1.10.287.370:FF:000004">
    <property type="entry name" value="Probable prefoldin subunit 5"/>
    <property type="match status" value="1"/>
</dbReference>
<dbReference type="VEuPathDB" id="FungiDB:AMAG_05278"/>
<dbReference type="GO" id="GO:0016272">
    <property type="term" value="C:prefoldin complex"/>
    <property type="evidence" value="ECO:0007669"/>
    <property type="project" value="InterPro"/>
</dbReference>
<dbReference type="PANTHER" id="PTHR12674:SF2">
    <property type="entry name" value="PREFOLDIN SUBUNIT 5"/>
    <property type="match status" value="1"/>
</dbReference>
<dbReference type="EMBL" id="GG745335">
    <property type="protein sequence ID" value="KNE59822.1"/>
    <property type="molecule type" value="Genomic_DNA"/>
</dbReference>
<dbReference type="GO" id="GO:1990115">
    <property type="term" value="P:RNA polymerase III assembly"/>
    <property type="evidence" value="ECO:0007669"/>
    <property type="project" value="TreeGrafter"/>
</dbReference>
<protein>
    <submittedName>
        <fullName evidence="4">Prefoldin, alpha subunit</fullName>
    </submittedName>
</protein>
<evidence type="ECO:0000256" key="2">
    <source>
        <dbReference type="ARBA" id="ARBA00023186"/>
    </source>
</evidence>
<dbReference type="Gene3D" id="1.10.287.370">
    <property type="match status" value="1"/>
</dbReference>
<dbReference type="NCBIfam" id="TIGR00293">
    <property type="entry name" value="prefoldin subunit alpha"/>
    <property type="match status" value="1"/>
</dbReference>
<feature type="coiled-coil region" evidence="3">
    <location>
        <begin position="107"/>
        <end position="134"/>
    </location>
</feature>
<name>A0A0L0SBK8_ALLM3</name>